<sequence>MSRIPRYAQVLIYMIIISGVITLGASLFGLEDLPVLVVVGFAFAASMFVALAGVNGFFWLMIVSRLGWTKTIEALFMSAVVTSFAWVIGSSMIYSFPPALIPVAVPSAGMLWIVGTVAAAWVIFHQAKKDLENNY</sequence>
<evidence type="ECO:0000256" key="1">
    <source>
        <dbReference type="SAM" id="Phobius"/>
    </source>
</evidence>
<reference evidence="2 3" key="1">
    <citation type="journal article" date="2015" name="Nature">
        <title>rRNA introns, odd ribosomes, and small enigmatic genomes across a large radiation of phyla.</title>
        <authorList>
            <person name="Brown C.T."/>
            <person name="Hug L.A."/>
            <person name="Thomas B.C."/>
            <person name="Sharon I."/>
            <person name="Castelle C.J."/>
            <person name="Singh A."/>
            <person name="Wilkins M.J."/>
            <person name="Williams K.H."/>
            <person name="Banfield J.F."/>
        </authorList>
    </citation>
    <scope>NUCLEOTIDE SEQUENCE [LARGE SCALE GENOMIC DNA]</scope>
</reference>
<accession>A0A0G1HXP6</accession>
<keyword evidence="1" id="KW-0472">Membrane</keyword>
<protein>
    <submittedName>
        <fullName evidence="2">Uncharacterized protein</fullName>
    </submittedName>
</protein>
<evidence type="ECO:0000313" key="2">
    <source>
        <dbReference type="EMBL" id="KKT51710.1"/>
    </source>
</evidence>
<organism evidence="2 3">
    <name type="scientific">Candidatus Collierbacteria bacterium GW2011_GWB2_44_22</name>
    <dbReference type="NCBI Taxonomy" id="1618387"/>
    <lineage>
        <taxon>Bacteria</taxon>
        <taxon>Candidatus Collieribacteriota</taxon>
    </lineage>
</organism>
<proteinExistence type="predicted"/>
<keyword evidence="1" id="KW-0812">Transmembrane</keyword>
<feature type="transmembrane region" description="Helical" evidence="1">
    <location>
        <begin position="7"/>
        <end position="29"/>
    </location>
</feature>
<feature type="transmembrane region" description="Helical" evidence="1">
    <location>
        <begin position="74"/>
        <end position="94"/>
    </location>
</feature>
<dbReference type="AlphaFoldDB" id="A0A0G1HXP6"/>
<dbReference type="STRING" id="1618387.UW44_C0008G0032"/>
<comment type="caution">
    <text evidence="2">The sequence shown here is derived from an EMBL/GenBank/DDBJ whole genome shotgun (WGS) entry which is preliminary data.</text>
</comment>
<feature type="transmembrane region" description="Helical" evidence="1">
    <location>
        <begin position="35"/>
        <end position="62"/>
    </location>
</feature>
<dbReference type="Proteomes" id="UP000034006">
    <property type="component" value="Unassembled WGS sequence"/>
</dbReference>
<feature type="transmembrane region" description="Helical" evidence="1">
    <location>
        <begin position="100"/>
        <end position="124"/>
    </location>
</feature>
<keyword evidence="1" id="KW-1133">Transmembrane helix</keyword>
<name>A0A0G1HXP6_9BACT</name>
<gene>
    <name evidence="2" type="ORF">UW44_C0008G0032</name>
</gene>
<evidence type="ECO:0000313" key="3">
    <source>
        <dbReference type="Proteomes" id="UP000034006"/>
    </source>
</evidence>
<dbReference type="EMBL" id="LCIH01000008">
    <property type="protein sequence ID" value="KKT51710.1"/>
    <property type="molecule type" value="Genomic_DNA"/>
</dbReference>